<dbReference type="PANTHER" id="PTHR11702:SF31">
    <property type="entry name" value="MITOCHONDRIAL RIBOSOME-ASSOCIATED GTPASE 2"/>
    <property type="match status" value="1"/>
</dbReference>
<dbReference type="GO" id="GO:0005525">
    <property type="term" value="F:GTP binding"/>
    <property type="evidence" value="ECO:0007669"/>
    <property type="project" value="InterPro"/>
</dbReference>
<protein>
    <recommendedName>
        <fullName evidence="2">Obg domain-containing protein</fullName>
    </recommendedName>
</protein>
<dbReference type="EMBL" id="CM000881">
    <property type="protein sequence ID" value="PNT71652.1"/>
    <property type="molecule type" value="Genomic_DNA"/>
</dbReference>
<feature type="region of interest" description="Disordered" evidence="1">
    <location>
        <begin position="1"/>
        <end position="85"/>
    </location>
</feature>
<dbReference type="STRING" id="15368.A0A2K2DBL3"/>
<sequence length="108" mass="10802">MPPASPNLLKKCREGLPSSDAGAPAEGSGCARGGDGGNGCVSQSSQGRTAKAGLTDFSSLQHHTKAGRGGHGLPKNQIGTRGSDKVAQVPVGTVIHLGSTGLHRHLAE</sequence>
<dbReference type="Gramene" id="PNT71652">
    <property type="protein sequence ID" value="PNT71652"/>
    <property type="gene ID" value="BRADI_2g33263v3"/>
</dbReference>
<organism evidence="3">
    <name type="scientific">Brachypodium distachyon</name>
    <name type="common">Purple false brome</name>
    <name type="synonym">Trachynia distachya</name>
    <dbReference type="NCBI Taxonomy" id="15368"/>
    <lineage>
        <taxon>Eukaryota</taxon>
        <taxon>Viridiplantae</taxon>
        <taxon>Streptophyta</taxon>
        <taxon>Embryophyta</taxon>
        <taxon>Tracheophyta</taxon>
        <taxon>Spermatophyta</taxon>
        <taxon>Magnoliopsida</taxon>
        <taxon>Liliopsida</taxon>
        <taxon>Poales</taxon>
        <taxon>Poaceae</taxon>
        <taxon>BOP clade</taxon>
        <taxon>Pooideae</taxon>
        <taxon>Stipodae</taxon>
        <taxon>Brachypodieae</taxon>
        <taxon>Brachypodium</taxon>
    </lineage>
</organism>
<dbReference type="InterPro" id="IPR045086">
    <property type="entry name" value="OBG_GTPase"/>
</dbReference>
<accession>A0A2K2DBL3</accession>
<feature type="compositionally biased region" description="Gly residues" evidence="1">
    <location>
        <begin position="30"/>
        <end position="39"/>
    </location>
</feature>
<gene>
    <name evidence="3" type="ORF">BRADI_2g33263v3</name>
</gene>
<dbReference type="PANTHER" id="PTHR11702">
    <property type="entry name" value="DEVELOPMENTALLY REGULATED GTP-BINDING PROTEIN-RELATED"/>
    <property type="match status" value="1"/>
</dbReference>
<dbReference type="InterPro" id="IPR006169">
    <property type="entry name" value="GTP1_OBG_dom"/>
</dbReference>
<dbReference type="AlphaFoldDB" id="A0A2K2DBL3"/>
<name>A0A2K2DBL3_BRADI</name>
<dbReference type="EnsemblPlants" id="PNT71652">
    <property type="protein sequence ID" value="PNT71652"/>
    <property type="gene ID" value="BRADI_2g33263v3"/>
</dbReference>
<dbReference type="GO" id="GO:0003924">
    <property type="term" value="F:GTPase activity"/>
    <property type="evidence" value="ECO:0007669"/>
    <property type="project" value="InterPro"/>
</dbReference>
<evidence type="ECO:0000256" key="1">
    <source>
        <dbReference type="SAM" id="MobiDB-lite"/>
    </source>
</evidence>
<proteinExistence type="predicted"/>
<dbReference type="OrthoDB" id="347018at2759"/>
<feature type="domain" description="Obg" evidence="2">
    <location>
        <begin position="1"/>
        <end position="108"/>
    </location>
</feature>
<evidence type="ECO:0000313" key="4">
    <source>
        <dbReference type="EnsemblPlants" id="PNT71652"/>
    </source>
</evidence>
<keyword evidence="5" id="KW-1185">Reference proteome</keyword>
<dbReference type="SUPFAM" id="SSF82051">
    <property type="entry name" value="Obg GTP-binding protein N-terminal domain"/>
    <property type="match status" value="1"/>
</dbReference>
<evidence type="ECO:0000313" key="5">
    <source>
        <dbReference type="Proteomes" id="UP000008810"/>
    </source>
</evidence>
<dbReference type="Proteomes" id="UP000008810">
    <property type="component" value="Chromosome 2"/>
</dbReference>
<reference evidence="4" key="3">
    <citation type="submission" date="2018-08" db="UniProtKB">
        <authorList>
            <consortium name="EnsemblPlants"/>
        </authorList>
    </citation>
    <scope>IDENTIFICATION</scope>
    <source>
        <strain evidence="4">cv. Bd21</strain>
    </source>
</reference>
<dbReference type="Pfam" id="PF01018">
    <property type="entry name" value="GTP1_OBG"/>
    <property type="match status" value="1"/>
</dbReference>
<dbReference type="InParanoid" id="A0A2K2DBL3"/>
<dbReference type="InterPro" id="IPR036726">
    <property type="entry name" value="GTP1_OBG_dom_sf"/>
</dbReference>
<evidence type="ECO:0000259" key="2">
    <source>
        <dbReference type="PROSITE" id="PS51883"/>
    </source>
</evidence>
<dbReference type="GO" id="GO:0042254">
    <property type="term" value="P:ribosome biogenesis"/>
    <property type="evidence" value="ECO:0007669"/>
    <property type="project" value="UniProtKB-UniRule"/>
</dbReference>
<reference evidence="3" key="2">
    <citation type="submission" date="2017-06" db="EMBL/GenBank/DDBJ databases">
        <title>WGS assembly of Brachypodium distachyon.</title>
        <authorList>
            <consortium name="The International Brachypodium Initiative"/>
            <person name="Lucas S."/>
            <person name="Harmon-Smith M."/>
            <person name="Lail K."/>
            <person name="Tice H."/>
            <person name="Grimwood J."/>
            <person name="Bruce D."/>
            <person name="Barry K."/>
            <person name="Shu S."/>
            <person name="Lindquist E."/>
            <person name="Wang M."/>
            <person name="Pitluck S."/>
            <person name="Vogel J.P."/>
            <person name="Garvin D.F."/>
            <person name="Mockler T.C."/>
            <person name="Schmutz J."/>
            <person name="Rokhsar D."/>
            <person name="Bevan M.W."/>
        </authorList>
    </citation>
    <scope>NUCLEOTIDE SEQUENCE</scope>
    <source>
        <strain evidence="3">Bd21</strain>
    </source>
</reference>
<dbReference type="PROSITE" id="PS51883">
    <property type="entry name" value="OBG"/>
    <property type="match status" value="1"/>
</dbReference>
<dbReference type="Gene3D" id="2.70.210.12">
    <property type="entry name" value="GTP1/OBG domain"/>
    <property type="match status" value="1"/>
</dbReference>
<reference evidence="3 4" key="1">
    <citation type="journal article" date="2010" name="Nature">
        <title>Genome sequencing and analysis of the model grass Brachypodium distachyon.</title>
        <authorList>
            <consortium name="International Brachypodium Initiative"/>
        </authorList>
    </citation>
    <scope>NUCLEOTIDE SEQUENCE [LARGE SCALE GENOMIC DNA]</scope>
    <source>
        <strain evidence="3 4">Bd21</strain>
    </source>
</reference>
<evidence type="ECO:0000313" key="3">
    <source>
        <dbReference type="EMBL" id="PNT71652.1"/>
    </source>
</evidence>